<sequence>MNINYSLQNNSIAPPLTQNFNTSNYEFNLNNKRINESTDYIYNNNDYSSQNLSKRVCIKSLVNPNTQQQKLPTNSRIPANSSDKIKPTNIQPLKQKTCQPTAKTPNATDIARLSHLYDIACSIIQNVWPNHSKSRKTQLCSLRSFIVETHQNSRLSIPVLEVALFYLLRAKPAIRKRREASQSIPPQFKAYSQHLSPLTQSQTLKPNPTNSSKVTPPLSSSSSSSSNSCDSQFSFDLSNTNSSFTYCDPNTALYNYHSSIPSKLSRNVTISNFTSGFSDQNIPQKTLTRINSESTFSFKINNIINQPESENCNIETKVPSSNFNLDPNSLSNLRSTINKFDLPNIPSNAYPSSINQNLYNSESLNFNVTANLPSNQTINSNISPDVDITKCGRRMFVASLICAAKFVLDCSISNKVWKKITNLPSSQISAMEIAFLDLVGYKLHVSDSVFRQWSTLLQLSNARYGRIVIPEILLSKFNSFGASVLST</sequence>
<dbReference type="GO" id="GO:0000307">
    <property type="term" value="C:cyclin-dependent protein kinase holoenzyme complex"/>
    <property type="evidence" value="ECO:0007669"/>
    <property type="project" value="TreeGrafter"/>
</dbReference>
<proteinExistence type="predicted"/>
<accession>A0A1R1XZB8</accession>
<dbReference type="GO" id="GO:0005634">
    <property type="term" value="C:nucleus"/>
    <property type="evidence" value="ECO:0007669"/>
    <property type="project" value="TreeGrafter"/>
</dbReference>
<organism evidence="2 3">
    <name type="scientific">Smittium culicis</name>
    <dbReference type="NCBI Taxonomy" id="133412"/>
    <lineage>
        <taxon>Eukaryota</taxon>
        <taxon>Fungi</taxon>
        <taxon>Fungi incertae sedis</taxon>
        <taxon>Zoopagomycota</taxon>
        <taxon>Kickxellomycotina</taxon>
        <taxon>Harpellomycetes</taxon>
        <taxon>Harpellales</taxon>
        <taxon>Legeriomycetaceae</taxon>
        <taxon>Smittium</taxon>
    </lineage>
</organism>
<dbReference type="InterPro" id="IPR013922">
    <property type="entry name" value="Cyclin_PHO80-like"/>
</dbReference>
<feature type="compositionally biased region" description="Low complexity" evidence="1">
    <location>
        <begin position="211"/>
        <end position="227"/>
    </location>
</feature>
<feature type="region of interest" description="Disordered" evidence="1">
    <location>
        <begin position="65"/>
        <end position="87"/>
    </location>
</feature>
<dbReference type="CDD" id="cd20557">
    <property type="entry name" value="CYCLIN_ScPCL1-like"/>
    <property type="match status" value="1"/>
</dbReference>
<feature type="compositionally biased region" description="Polar residues" evidence="1">
    <location>
        <begin position="199"/>
        <end position="210"/>
    </location>
</feature>
<reference evidence="2 3" key="1">
    <citation type="submission" date="2017-01" db="EMBL/GenBank/DDBJ databases">
        <authorList>
            <person name="Mah S.A."/>
            <person name="Swanson W.J."/>
            <person name="Moy G.W."/>
            <person name="Vacquier V.D."/>
        </authorList>
    </citation>
    <scope>NUCLEOTIDE SEQUENCE [LARGE SCALE GENOMIC DNA]</scope>
    <source>
        <strain evidence="2 3">GSMNP</strain>
    </source>
</reference>
<dbReference type="Gene3D" id="1.10.472.10">
    <property type="entry name" value="Cyclin-like"/>
    <property type="match status" value="1"/>
</dbReference>
<dbReference type="EMBL" id="LSSN01001355">
    <property type="protein sequence ID" value="OMJ19968.1"/>
    <property type="molecule type" value="Genomic_DNA"/>
</dbReference>
<dbReference type="AlphaFoldDB" id="A0A1R1XZB8"/>
<gene>
    <name evidence="2" type="ORF">AYI70_g4401</name>
</gene>
<protein>
    <submittedName>
        <fullName evidence="2">G1/S-specific cyclin pas1</fullName>
    </submittedName>
</protein>
<comment type="caution">
    <text evidence="2">The sequence shown here is derived from an EMBL/GenBank/DDBJ whole genome shotgun (WGS) entry which is preliminary data.</text>
</comment>
<dbReference type="PANTHER" id="PTHR15615:SF36">
    <property type="entry name" value="PHO85 CYCLIN-5"/>
    <property type="match status" value="1"/>
</dbReference>
<dbReference type="PANTHER" id="PTHR15615">
    <property type="match status" value="1"/>
</dbReference>
<dbReference type="Proteomes" id="UP000187283">
    <property type="component" value="Unassembled WGS sequence"/>
</dbReference>
<feature type="region of interest" description="Disordered" evidence="1">
    <location>
        <begin position="199"/>
        <end position="227"/>
    </location>
</feature>
<dbReference type="OrthoDB" id="286814at2759"/>
<evidence type="ECO:0000313" key="3">
    <source>
        <dbReference type="Proteomes" id="UP000187283"/>
    </source>
</evidence>
<dbReference type="Pfam" id="PF08613">
    <property type="entry name" value="Cyclin"/>
    <property type="match status" value="1"/>
</dbReference>
<dbReference type="GO" id="GO:0016538">
    <property type="term" value="F:cyclin-dependent protein serine/threonine kinase regulator activity"/>
    <property type="evidence" value="ECO:0007669"/>
    <property type="project" value="TreeGrafter"/>
</dbReference>
<keyword evidence="3" id="KW-1185">Reference proteome</keyword>
<evidence type="ECO:0000313" key="2">
    <source>
        <dbReference type="EMBL" id="OMJ19968.1"/>
    </source>
</evidence>
<dbReference type="GO" id="GO:0019901">
    <property type="term" value="F:protein kinase binding"/>
    <property type="evidence" value="ECO:0007669"/>
    <property type="project" value="InterPro"/>
</dbReference>
<name>A0A1R1XZB8_9FUNG</name>
<evidence type="ECO:0000256" key="1">
    <source>
        <dbReference type="SAM" id="MobiDB-lite"/>
    </source>
</evidence>
<dbReference type="STRING" id="133412.A0A1R1XZB8"/>